<comment type="caution">
    <text evidence="6">The sequence shown here is derived from an EMBL/GenBank/DDBJ whole genome shotgun (WGS) entry which is preliminary data.</text>
</comment>
<dbReference type="InterPro" id="IPR001647">
    <property type="entry name" value="HTH_TetR"/>
</dbReference>
<dbReference type="InterPro" id="IPR050109">
    <property type="entry name" value="HTH-type_TetR-like_transc_reg"/>
</dbReference>
<proteinExistence type="predicted"/>
<evidence type="ECO:0000313" key="7">
    <source>
        <dbReference type="Proteomes" id="UP001589707"/>
    </source>
</evidence>
<reference evidence="6 7" key="1">
    <citation type="submission" date="2024-09" db="EMBL/GenBank/DDBJ databases">
        <authorList>
            <person name="Sun Q."/>
            <person name="Mori K."/>
        </authorList>
    </citation>
    <scope>NUCLEOTIDE SEQUENCE [LARGE SCALE GENOMIC DNA]</scope>
    <source>
        <strain evidence="6 7">JCM 11683</strain>
    </source>
</reference>
<keyword evidence="2 4" id="KW-0238">DNA-binding</keyword>
<evidence type="ECO:0000256" key="2">
    <source>
        <dbReference type="ARBA" id="ARBA00023125"/>
    </source>
</evidence>
<gene>
    <name evidence="6" type="ORF">ACFFN1_01470</name>
</gene>
<protein>
    <submittedName>
        <fullName evidence="6">TetR family transcriptional regulator</fullName>
    </submittedName>
</protein>
<evidence type="ECO:0000256" key="1">
    <source>
        <dbReference type="ARBA" id="ARBA00023015"/>
    </source>
</evidence>
<dbReference type="PROSITE" id="PS50977">
    <property type="entry name" value="HTH_TETR_2"/>
    <property type="match status" value="1"/>
</dbReference>
<dbReference type="SUPFAM" id="SSF46689">
    <property type="entry name" value="Homeodomain-like"/>
    <property type="match status" value="1"/>
</dbReference>
<dbReference type="PRINTS" id="PR00455">
    <property type="entry name" value="HTHTETR"/>
</dbReference>
<accession>A0ABV5WY26</accession>
<keyword evidence="1" id="KW-0805">Transcription regulation</keyword>
<dbReference type="InterPro" id="IPR009057">
    <property type="entry name" value="Homeodomain-like_sf"/>
</dbReference>
<feature type="DNA-binding region" description="H-T-H motif" evidence="4">
    <location>
        <begin position="25"/>
        <end position="44"/>
    </location>
</feature>
<dbReference type="PANTHER" id="PTHR30055:SF151">
    <property type="entry name" value="TRANSCRIPTIONAL REGULATORY PROTEIN"/>
    <property type="match status" value="1"/>
</dbReference>
<dbReference type="EMBL" id="JBHMAU010000018">
    <property type="protein sequence ID" value="MFB9775095.1"/>
    <property type="molecule type" value="Genomic_DNA"/>
</dbReference>
<evidence type="ECO:0000256" key="3">
    <source>
        <dbReference type="ARBA" id="ARBA00023163"/>
    </source>
</evidence>
<keyword evidence="3" id="KW-0804">Transcription</keyword>
<evidence type="ECO:0000313" key="6">
    <source>
        <dbReference type="EMBL" id="MFB9775095.1"/>
    </source>
</evidence>
<dbReference type="RefSeq" id="WP_376837924.1">
    <property type="nucleotide sequence ID" value="NZ_JBHMAU010000018.1"/>
</dbReference>
<evidence type="ECO:0000256" key="4">
    <source>
        <dbReference type="PROSITE-ProRule" id="PRU00335"/>
    </source>
</evidence>
<dbReference type="Pfam" id="PF00440">
    <property type="entry name" value="TetR_N"/>
    <property type="match status" value="1"/>
</dbReference>
<sequence length="153" mass="16753">MALSQQAIIDTSLRILSQFGMGDLSMRRLARELDVQPSALYWHVKNKQELFVLLARRMLAAAVAAAEGSGAADLAWALRSVLLRYRDGAEIYALGLAFDGEELIPEAFRTSGGETLMDFIVGALILEQHRMDFERPDPSAGARFAAGVSRLIS</sequence>
<dbReference type="PANTHER" id="PTHR30055">
    <property type="entry name" value="HTH-TYPE TRANSCRIPTIONAL REGULATOR RUTR"/>
    <property type="match status" value="1"/>
</dbReference>
<evidence type="ECO:0000259" key="5">
    <source>
        <dbReference type="PROSITE" id="PS50977"/>
    </source>
</evidence>
<dbReference type="Gene3D" id="1.10.357.10">
    <property type="entry name" value="Tetracycline Repressor, domain 2"/>
    <property type="match status" value="1"/>
</dbReference>
<feature type="domain" description="HTH tetR-type" evidence="5">
    <location>
        <begin position="2"/>
        <end position="62"/>
    </location>
</feature>
<dbReference type="Proteomes" id="UP001589707">
    <property type="component" value="Unassembled WGS sequence"/>
</dbReference>
<name>A0ABV5WY26_9MICO</name>
<keyword evidence="7" id="KW-1185">Reference proteome</keyword>
<organism evidence="6 7">
    <name type="scientific">Brevibacterium otitidis</name>
    <dbReference type="NCBI Taxonomy" id="53364"/>
    <lineage>
        <taxon>Bacteria</taxon>
        <taxon>Bacillati</taxon>
        <taxon>Actinomycetota</taxon>
        <taxon>Actinomycetes</taxon>
        <taxon>Micrococcales</taxon>
        <taxon>Brevibacteriaceae</taxon>
        <taxon>Brevibacterium</taxon>
    </lineage>
</organism>